<dbReference type="PROSITE" id="PS50110">
    <property type="entry name" value="RESPONSE_REGULATORY"/>
    <property type="match status" value="1"/>
</dbReference>
<dbReference type="PROSITE" id="PS50043">
    <property type="entry name" value="HTH_LUXR_2"/>
    <property type="match status" value="1"/>
</dbReference>
<evidence type="ECO:0000259" key="3">
    <source>
        <dbReference type="PROSITE" id="PS50043"/>
    </source>
</evidence>
<dbReference type="Gene3D" id="3.40.50.2300">
    <property type="match status" value="1"/>
</dbReference>
<keyword evidence="2" id="KW-0597">Phosphoprotein</keyword>
<dbReference type="InterPro" id="IPR000792">
    <property type="entry name" value="Tscrpt_reg_LuxR_C"/>
</dbReference>
<dbReference type="InterPro" id="IPR001789">
    <property type="entry name" value="Sig_transdc_resp-reg_receiver"/>
</dbReference>
<evidence type="ECO:0000313" key="6">
    <source>
        <dbReference type="Proteomes" id="UP001589750"/>
    </source>
</evidence>
<name>A0ABV5KD07_9ACTN</name>
<dbReference type="InterPro" id="IPR011006">
    <property type="entry name" value="CheY-like_superfamily"/>
</dbReference>
<comment type="caution">
    <text evidence="5">The sequence shown here is derived from an EMBL/GenBank/DDBJ whole genome shotgun (WGS) entry which is preliminary data.</text>
</comment>
<dbReference type="InterPro" id="IPR039420">
    <property type="entry name" value="WalR-like"/>
</dbReference>
<feature type="domain" description="Response regulatory" evidence="4">
    <location>
        <begin position="9"/>
        <end position="129"/>
    </location>
</feature>
<dbReference type="PANTHER" id="PTHR43214:SF44">
    <property type="entry name" value="TWO-COMPONENT RESPONSE REGULATOR"/>
    <property type="match status" value="1"/>
</dbReference>
<protein>
    <submittedName>
        <fullName evidence="5">LuxR C-terminal-related transcriptional regulator</fullName>
    </submittedName>
</protein>
<dbReference type="Pfam" id="PF00196">
    <property type="entry name" value="GerE"/>
    <property type="match status" value="1"/>
</dbReference>
<feature type="domain" description="HTH luxR-type" evidence="3">
    <location>
        <begin position="157"/>
        <end position="222"/>
    </location>
</feature>
<feature type="modified residue" description="4-aspartylphosphate" evidence="2">
    <location>
        <position position="65"/>
    </location>
</feature>
<dbReference type="SMART" id="SM00448">
    <property type="entry name" value="REC"/>
    <property type="match status" value="1"/>
</dbReference>
<evidence type="ECO:0000313" key="5">
    <source>
        <dbReference type="EMBL" id="MFB9313978.1"/>
    </source>
</evidence>
<keyword evidence="1" id="KW-0238">DNA-binding</keyword>
<dbReference type="SMART" id="SM00421">
    <property type="entry name" value="HTH_LUXR"/>
    <property type="match status" value="1"/>
</dbReference>
<dbReference type="InterPro" id="IPR016032">
    <property type="entry name" value="Sig_transdc_resp-reg_C-effctor"/>
</dbReference>
<dbReference type="PRINTS" id="PR00038">
    <property type="entry name" value="HTHLUXR"/>
</dbReference>
<dbReference type="SUPFAM" id="SSF52172">
    <property type="entry name" value="CheY-like"/>
    <property type="match status" value="1"/>
</dbReference>
<evidence type="ECO:0000256" key="1">
    <source>
        <dbReference type="ARBA" id="ARBA00023125"/>
    </source>
</evidence>
<dbReference type="CDD" id="cd06170">
    <property type="entry name" value="LuxR_C_like"/>
    <property type="match status" value="1"/>
</dbReference>
<keyword evidence="6" id="KW-1185">Reference proteome</keyword>
<dbReference type="SUPFAM" id="SSF46894">
    <property type="entry name" value="C-terminal effector domain of the bipartite response regulators"/>
    <property type="match status" value="1"/>
</dbReference>
<dbReference type="Pfam" id="PF00072">
    <property type="entry name" value="Response_reg"/>
    <property type="match status" value="1"/>
</dbReference>
<sequence>MTRQLGATRVAIVEDHTLFAESLDVALTFEGHDVRRIAPGTSHCTTTGSLLRTVLQLKPRVVLLDLGLGPTGSGLPLVEPLTRAGAAVVVVTGSSDRVEWGECLRAGASTVLSKSQPLNDILATIRHLGEGRAVMSRDRRDELTATFLRDRSERHELRRQLETLTTRERQVLEQLMYGRTVREIAAASVVSEATVRTQVKSILAKLHVSSQLAAVGMAHRCGGLSYDSAS</sequence>
<reference evidence="5 6" key="1">
    <citation type="submission" date="2024-09" db="EMBL/GenBank/DDBJ databases">
        <authorList>
            <person name="Sun Q."/>
            <person name="Mori K."/>
        </authorList>
    </citation>
    <scope>NUCLEOTIDE SEQUENCE [LARGE SCALE GENOMIC DNA]</scope>
    <source>
        <strain evidence="5 6">JCM 9626</strain>
    </source>
</reference>
<dbReference type="RefSeq" id="WP_140007459.1">
    <property type="nucleotide sequence ID" value="NZ_JBHMDG010000015.1"/>
</dbReference>
<organism evidence="5 6">
    <name type="scientific">Nocardioides plantarum</name>
    <dbReference type="NCBI Taxonomy" id="29299"/>
    <lineage>
        <taxon>Bacteria</taxon>
        <taxon>Bacillati</taxon>
        <taxon>Actinomycetota</taxon>
        <taxon>Actinomycetes</taxon>
        <taxon>Propionibacteriales</taxon>
        <taxon>Nocardioidaceae</taxon>
        <taxon>Nocardioides</taxon>
    </lineage>
</organism>
<dbReference type="EMBL" id="JBHMDG010000015">
    <property type="protein sequence ID" value="MFB9313978.1"/>
    <property type="molecule type" value="Genomic_DNA"/>
</dbReference>
<dbReference type="PANTHER" id="PTHR43214">
    <property type="entry name" value="TWO-COMPONENT RESPONSE REGULATOR"/>
    <property type="match status" value="1"/>
</dbReference>
<dbReference type="Proteomes" id="UP001589750">
    <property type="component" value="Unassembled WGS sequence"/>
</dbReference>
<proteinExistence type="predicted"/>
<gene>
    <name evidence="5" type="ORF">ACFFRI_13065</name>
</gene>
<evidence type="ECO:0000256" key="2">
    <source>
        <dbReference type="PROSITE-ProRule" id="PRU00169"/>
    </source>
</evidence>
<accession>A0ABV5KD07</accession>
<evidence type="ECO:0000259" key="4">
    <source>
        <dbReference type="PROSITE" id="PS50110"/>
    </source>
</evidence>